<dbReference type="PANTHER" id="PTHR12305">
    <property type="entry name" value="PHOSPHATASE WITH HOMOLOGY TO TENSIN"/>
    <property type="match status" value="1"/>
</dbReference>
<feature type="compositionally biased region" description="Polar residues" evidence="3">
    <location>
        <begin position="279"/>
        <end position="289"/>
    </location>
</feature>
<feature type="region of interest" description="Disordered" evidence="3">
    <location>
        <begin position="255"/>
        <end position="289"/>
    </location>
</feature>
<evidence type="ECO:0000259" key="5">
    <source>
        <dbReference type="PROSITE" id="PS51181"/>
    </source>
</evidence>
<feature type="compositionally biased region" description="Low complexity" evidence="3">
    <location>
        <begin position="265"/>
        <end position="278"/>
    </location>
</feature>
<protein>
    <recommendedName>
        <fullName evidence="1">phosphatidylinositol-3,4,5-trisphosphate 3-phosphatase</fullName>
        <ecNumber evidence="1">3.1.3.67</ecNumber>
    </recommendedName>
</protein>
<feature type="compositionally biased region" description="Basic and acidic residues" evidence="3">
    <location>
        <begin position="531"/>
        <end position="541"/>
    </location>
</feature>
<dbReference type="GO" id="GO:0005634">
    <property type="term" value="C:nucleus"/>
    <property type="evidence" value="ECO:0007669"/>
    <property type="project" value="TreeGrafter"/>
</dbReference>
<feature type="domain" description="Phosphatase tensin-type" evidence="5">
    <location>
        <begin position="12"/>
        <end position="201"/>
    </location>
</feature>
<organism evidence="6 7">
    <name type="scientific">Aspergillus nanangensis</name>
    <dbReference type="NCBI Taxonomy" id="2582783"/>
    <lineage>
        <taxon>Eukaryota</taxon>
        <taxon>Fungi</taxon>
        <taxon>Dikarya</taxon>
        <taxon>Ascomycota</taxon>
        <taxon>Pezizomycotina</taxon>
        <taxon>Eurotiomycetes</taxon>
        <taxon>Eurotiomycetidae</taxon>
        <taxon>Eurotiales</taxon>
        <taxon>Aspergillaceae</taxon>
        <taxon>Aspergillus</taxon>
        <taxon>Aspergillus subgen. Circumdati</taxon>
    </lineage>
</organism>
<dbReference type="InterPro" id="IPR016130">
    <property type="entry name" value="Tyr_Pase_AS"/>
</dbReference>
<dbReference type="SUPFAM" id="SSF52799">
    <property type="entry name" value="(Phosphotyrosine protein) phosphatases II"/>
    <property type="match status" value="1"/>
</dbReference>
<evidence type="ECO:0000259" key="4">
    <source>
        <dbReference type="PROSITE" id="PS50056"/>
    </source>
</evidence>
<feature type="region of interest" description="Disordered" evidence="3">
    <location>
        <begin position="408"/>
        <end position="434"/>
    </location>
</feature>
<dbReference type="AlphaFoldDB" id="A0AAD4GY97"/>
<dbReference type="InterPro" id="IPR029021">
    <property type="entry name" value="Prot-tyrosine_phosphatase-like"/>
</dbReference>
<reference evidence="6" key="1">
    <citation type="journal article" date="2019" name="Beilstein J. Org. Chem.">
        <title>Nanangenines: drimane sesquiterpenoids as the dominant metabolite cohort of a novel Australian fungus, Aspergillus nanangensis.</title>
        <authorList>
            <person name="Lacey H.J."/>
            <person name="Gilchrist C.L.M."/>
            <person name="Crombie A."/>
            <person name="Kalaitzis J.A."/>
            <person name="Vuong D."/>
            <person name="Rutledge P.J."/>
            <person name="Turner P."/>
            <person name="Pitt J.I."/>
            <person name="Lacey E."/>
            <person name="Chooi Y.H."/>
            <person name="Piggott A.M."/>
        </authorList>
    </citation>
    <scope>NUCLEOTIDE SEQUENCE</scope>
    <source>
        <strain evidence="6">MST-FP2251</strain>
    </source>
</reference>
<dbReference type="PROSITE" id="PS51181">
    <property type="entry name" value="PPASE_TENSIN"/>
    <property type="match status" value="1"/>
</dbReference>
<dbReference type="GO" id="GO:0004725">
    <property type="term" value="F:protein tyrosine phosphatase activity"/>
    <property type="evidence" value="ECO:0007669"/>
    <property type="project" value="TreeGrafter"/>
</dbReference>
<dbReference type="Gene3D" id="3.90.190.10">
    <property type="entry name" value="Protein tyrosine phosphatase superfamily"/>
    <property type="match status" value="1"/>
</dbReference>
<dbReference type="PROSITE" id="PS00383">
    <property type="entry name" value="TYR_PHOSPHATASE_1"/>
    <property type="match status" value="1"/>
</dbReference>
<sequence>MASILRQIVAGPRLQHPEAGLDLCYVTDNIIATSGPSSNYPQRAYRNPLDELVNFLNTKHGENWSIWEFRAEGTGYPDEEVYGRIHHYPWPDHHPPPFALIPAMMGSMKSWLHGLDGTVKENRNEKSQGTGKRVAVVHCKAGKGRSGTVACSYLISQEGWTMEDAIQRFTERRMRVGFGPGVSIQSQVRWVGYVDRWANQMAKTYMERPVEILELHVWGLRDGVKVAVEGFVDEGKKIKCFHLFHRSERLDINGEKADSSDEKGSVGSSSSKEAVSSATDSNKTILGSSTVTPLSTGDTKYTSGALFRPKKPIIVPTSDVNIDFERRSKASYTGWAMVTSIAHVWFNAYFEGGNKENSGVFEADWDQLDGIKGTAKKGVRALDRLKVVWRYPHPSQLGIEVSAKDEAAPVPGKSIPEPKPGEVIPESAPADWRGQNTEDIQESLGRDQENIPIRIAETGSEQEKGLTSHADHPVLTGITTSAAEAVSTAASSLNGLGKQLGLRKQSDESQDVSLAESDDNSPVLGRKRHQARDQESRKETSVPDTNDDLDGVQPYFENVDNQNESSESKADARPTETHEKR</sequence>
<dbReference type="PROSITE" id="PS50056">
    <property type="entry name" value="TYR_PHOSPHATASE_2"/>
    <property type="match status" value="1"/>
</dbReference>
<dbReference type="Proteomes" id="UP001194746">
    <property type="component" value="Unassembled WGS sequence"/>
</dbReference>
<accession>A0AAD4GY97</accession>
<keyword evidence="7" id="KW-1185">Reference proteome</keyword>
<dbReference type="GO" id="GO:0043491">
    <property type="term" value="P:phosphatidylinositol 3-kinase/protein kinase B signal transduction"/>
    <property type="evidence" value="ECO:0007669"/>
    <property type="project" value="TreeGrafter"/>
</dbReference>
<evidence type="ECO:0000313" key="7">
    <source>
        <dbReference type="Proteomes" id="UP001194746"/>
    </source>
</evidence>
<proteinExistence type="predicted"/>
<dbReference type="CDD" id="cd14497">
    <property type="entry name" value="PTP_PTEN-like"/>
    <property type="match status" value="1"/>
</dbReference>
<feature type="compositionally biased region" description="Basic and acidic residues" evidence="3">
    <location>
        <begin position="566"/>
        <end position="581"/>
    </location>
</feature>
<evidence type="ECO:0000313" key="6">
    <source>
        <dbReference type="EMBL" id="KAF9893757.1"/>
    </source>
</evidence>
<dbReference type="Pfam" id="PF00782">
    <property type="entry name" value="DSPc"/>
    <property type="match status" value="1"/>
</dbReference>
<dbReference type="GO" id="GO:0016314">
    <property type="term" value="F:phosphatidylinositol-3,4,5-trisphosphate 3-phosphatase activity"/>
    <property type="evidence" value="ECO:0007669"/>
    <property type="project" value="UniProtKB-EC"/>
</dbReference>
<reference evidence="6" key="2">
    <citation type="submission" date="2020-02" db="EMBL/GenBank/DDBJ databases">
        <authorList>
            <person name="Gilchrist C.L.M."/>
            <person name="Chooi Y.-H."/>
        </authorList>
    </citation>
    <scope>NUCLEOTIDE SEQUENCE</scope>
    <source>
        <strain evidence="6">MST-FP2251</strain>
    </source>
</reference>
<evidence type="ECO:0000256" key="3">
    <source>
        <dbReference type="SAM" id="MobiDB-lite"/>
    </source>
</evidence>
<feature type="domain" description="Tyrosine specific protein phosphatases" evidence="4">
    <location>
        <begin position="109"/>
        <end position="173"/>
    </location>
</feature>
<dbReference type="GO" id="GO:0046856">
    <property type="term" value="P:phosphatidylinositol dephosphorylation"/>
    <property type="evidence" value="ECO:0007669"/>
    <property type="project" value="TreeGrafter"/>
</dbReference>
<dbReference type="EMBL" id="VCAU01000006">
    <property type="protein sequence ID" value="KAF9893757.1"/>
    <property type="molecule type" value="Genomic_DNA"/>
</dbReference>
<evidence type="ECO:0000256" key="2">
    <source>
        <dbReference type="ARBA" id="ARBA00022801"/>
    </source>
</evidence>
<evidence type="ECO:0000256" key="1">
    <source>
        <dbReference type="ARBA" id="ARBA00013015"/>
    </source>
</evidence>
<feature type="compositionally biased region" description="Basic and acidic residues" evidence="3">
    <location>
        <begin position="255"/>
        <end position="264"/>
    </location>
</feature>
<dbReference type="GO" id="GO:0005886">
    <property type="term" value="C:plasma membrane"/>
    <property type="evidence" value="ECO:0007669"/>
    <property type="project" value="TreeGrafter"/>
</dbReference>
<dbReference type="PANTHER" id="PTHR12305:SF81">
    <property type="entry name" value="PHOSPHATIDYLINOSITOL 3,4,5-TRISPHOSPHATE 3-PHOSPHATASE AND DUAL-SPECIFICITY PROTEIN PHOSPHATASE PTEN"/>
    <property type="match status" value="1"/>
</dbReference>
<dbReference type="InterPro" id="IPR029023">
    <property type="entry name" value="Tensin_phosphatase"/>
</dbReference>
<dbReference type="InterPro" id="IPR051281">
    <property type="entry name" value="Dual-spec_lipid-protein_phosph"/>
</dbReference>
<dbReference type="GO" id="GO:0005829">
    <property type="term" value="C:cytosol"/>
    <property type="evidence" value="ECO:0007669"/>
    <property type="project" value="TreeGrafter"/>
</dbReference>
<dbReference type="InterPro" id="IPR000387">
    <property type="entry name" value="Tyr_Pase_dom"/>
</dbReference>
<name>A0AAD4GY97_ASPNN</name>
<dbReference type="EC" id="3.1.3.67" evidence="1"/>
<dbReference type="InterPro" id="IPR000340">
    <property type="entry name" value="Dual-sp_phosphatase_cat-dom"/>
</dbReference>
<feature type="region of interest" description="Disordered" evidence="3">
    <location>
        <begin position="503"/>
        <end position="581"/>
    </location>
</feature>
<dbReference type="GO" id="GO:0051896">
    <property type="term" value="P:regulation of phosphatidylinositol 3-kinase/protein kinase B signal transduction"/>
    <property type="evidence" value="ECO:0007669"/>
    <property type="project" value="TreeGrafter"/>
</dbReference>
<comment type="caution">
    <text evidence="6">The sequence shown here is derived from an EMBL/GenBank/DDBJ whole genome shotgun (WGS) entry which is preliminary data.</text>
</comment>
<dbReference type="GO" id="GO:0042995">
    <property type="term" value="C:cell projection"/>
    <property type="evidence" value="ECO:0007669"/>
    <property type="project" value="TreeGrafter"/>
</dbReference>
<keyword evidence="2" id="KW-0378">Hydrolase</keyword>
<gene>
    <name evidence="6" type="ORF">FE257_009927</name>
</gene>